<keyword evidence="1" id="KW-0472">Membrane</keyword>
<evidence type="ECO:0000313" key="3">
    <source>
        <dbReference type="Proteomes" id="UP000679126"/>
    </source>
</evidence>
<keyword evidence="1" id="KW-1133">Transmembrane helix</keyword>
<reference evidence="3" key="1">
    <citation type="submission" date="2021-03" db="EMBL/GenBank/DDBJ databases">
        <title>Assistant Professor.</title>
        <authorList>
            <person name="Huq M.A."/>
        </authorList>
    </citation>
    <scope>NUCLEOTIDE SEQUENCE [LARGE SCALE GENOMIC DNA]</scope>
    <source>
        <strain evidence="3">MAH-28</strain>
    </source>
</reference>
<accession>A0ABS3YFA9</accession>
<keyword evidence="3" id="KW-1185">Reference proteome</keyword>
<dbReference type="Proteomes" id="UP000679126">
    <property type="component" value="Unassembled WGS sequence"/>
</dbReference>
<keyword evidence="1" id="KW-0812">Transmembrane</keyword>
<gene>
    <name evidence="2" type="ORF">J7I43_14185</name>
</gene>
<dbReference type="PANTHER" id="PTHR31876">
    <property type="entry name" value="COV-LIKE PROTEIN 1"/>
    <property type="match status" value="1"/>
</dbReference>
<sequence>MSPKLRFRVLLSRILRYFFQGLLILAPIGITAFTLYWGFVTIDNLLPKDVVPVDHPLNFLRYKGVGFVIVLALVVFVGYLSSSFIVGRLIDMFDHILERTPFIKYIYSSVKDVFDAFVGEKKKFDHPVLVNVYGEDVWEMGFITQEDVRALGLEGYFAVYVPHAYAITGKVFIVRKEKVRPLTNVSAGEAMKFAVSGGVTHITELPAVVPEGGNPGRSS</sequence>
<dbReference type="PANTHER" id="PTHR31876:SF26">
    <property type="entry name" value="PROTEIN LIKE COV 2"/>
    <property type="match status" value="1"/>
</dbReference>
<comment type="caution">
    <text evidence="2">The sequence shown here is derived from an EMBL/GenBank/DDBJ whole genome shotgun (WGS) entry which is preliminary data.</text>
</comment>
<dbReference type="EMBL" id="JAGHKP010000002">
    <property type="protein sequence ID" value="MBO9153372.1"/>
    <property type="molecule type" value="Genomic_DNA"/>
</dbReference>
<feature type="transmembrane region" description="Helical" evidence="1">
    <location>
        <begin position="21"/>
        <end position="39"/>
    </location>
</feature>
<evidence type="ECO:0000256" key="1">
    <source>
        <dbReference type="SAM" id="Phobius"/>
    </source>
</evidence>
<dbReference type="RefSeq" id="WP_209146338.1">
    <property type="nucleotide sequence ID" value="NZ_JAGHKP010000002.1"/>
</dbReference>
<proteinExistence type="predicted"/>
<organism evidence="2 3">
    <name type="scientific">Chitinophaga chungangae</name>
    <dbReference type="NCBI Taxonomy" id="2821488"/>
    <lineage>
        <taxon>Bacteria</taxon>
        <taxon>Pseudomonadati</taxon>
        <taxon>Bacteroidota</taxon>
        <taxon>Chitinophagia</taxon>
        <taxon>Chitinophagales</taxon>
        <taxon>Chitinophagaceae</taxon>
        <taxon>Chitinophaga</taxon>
    </lineage>
</organism>
<evidence type="ECO:0000313" key="2">
    <source>
        <dbReference type="EMBL" id="MBO9153372.1"/>
    </source>
</evidence>
<dbReference type="Pfam" id="PF04367">
    <property type="entry name" value="DUF502"/>
    <property type="match status" value="1"/>
</dbReference>
<name>A0ABS3YFA9_9BACT</name>
<feature type="transmembrane region" description="Helical" evidence="1">
    <location>
        <begin position="59"/>
        <end position="80"/>
    </location>
</feature>
<protein>
    <submittedName>
        <fullName evidence="2">DUF502 domain-containing protein</fullName>
    </submittedName>
</protein>
<dbReference type="InterPro" id="IPR007462">
    <property type="entry name" value="COV1-like"/>
</dbReference>